<proteinExistence type="predicted"/>
<dbReference type="AlphaFoldDB" id="A0A6J7GN08"/>
<protein>
    <submittedName>
        <fullName evidence="1">Unannotated protein</fullName>
    </submittedName>
</protein>
<evidence type="ECO:0000313" key="1">
    <source>
        <dbReference type="EMBL" id="CAB4906205.1"/>
    </source>
</evidence>
<dbReference type="Gene3D" id="2.20.25.10">
    <property type="match status" value="1"/>
</dbReference>
<sequence>MTAFTQADWEARMLADHQKDVAQGHHDGECEYGRRWKHLRVFLCHCHKRKREAAGHTEVPTEDLYFPPPSCPRCSESVDHDGDVWNCPTCALSWSSDGSARSCTFTDDYGDAVLTEEAPDAD</sequence>
<organism evidence="1">
    <name type="scientific">freshwater metagenome</name>
    <dbReference type="NCBI Taxonomy" id="449393"/>
    <lineage>
        <taxon>unclassified sequences</taxon>
        <taxon>metagenomes</taxon>
        <taxon>ecological metagenomes</taxon>
    </lineage>
</organism>
<dbReference type="SUPFAM" id="SSF57783">
    <property type="entry name" value="Zinc beta-ribbon"/>
    <property type="match status" value="1"/>
</dbReference>
<accession>A0A6J7GN08</accession>
<dbReference type="EMBL" id="CAFBMK010000036">
    <property type="protein sequence ID" value="CAB4906205.1"/>
    <property type="molecule type" value="Genomic_DNA"/>
</dbReference>
<reference evidence="1" key="1">
    <citation type="submission" date="2020-05" db="EMBL/GenBank/DDBJ databases">
        <authorList>
            <person name="Chiriac C."/>
            <person name="Salcher M."/>
            <person name="Ghai R."/>
            <person name="Kavagutti S V."/>
        </authorList>
    </citation>
    <scope>NUCLEOTIDE SEQUENCE</scope>
</reference>
<name>A0A6J7GN08_9ZZZZ</name>
<gene>
    <name evidence="1" type="ORF">UFOPK3564_00900</name>
</gene>